<dbReference type="GeneID" id="26637055"/>
<organism evidence="2 3">
    <name type="scientific">Pseudomonas phage PaMx28</name>
    <dbReference type="NCBI Taxonomy" id="1175659"/>
    <lineage>
        <taxon>Viruses</taxon>
        <taxon>Duplodnaviria</taxon>
        <taxon>Heunggongvirae</taxon>
        <taxon>Uroviricota</taxon>
        <taxon>Caudoviricetes</taxon>
        <taxon>Mesyanzhinovviridae</taxon>
        <taxon>Bradleyvirinae</taxon>
        <taxon>Pamexvirus</taxon>
        <taxon>Pamexvirus PaMx28</taxon>
    </lineage>
</organism>
<keyword evidence="3" id="KW-1185">Reference proteome</keyword>
<accession>A0A0S0N515</accession>
<dbReference type="Proteomes" id="UP000203193">
    <property type="component" value="Segment"/>
</dbReference>
<evidence type="ECO:0000313" key="2">
    <source>
        <dbReference type="EMBL" id="ALH23604.1"/>
    </source>
</evidence>
<sequence>PPGPRLRGRDLRQPGPPPRGAIRMMGPQARVLRSAQRRIVAHLRATRTQAKVEPAQGLFNFRCHENCVQWVRQRPDEDLEVVETVYVDNGEPILHYVVRERVTGRLLEVTLGWRAKQLEYYPVRTLLPEDLDHIHAEFNRSLDHWLRAYVPWWGRALLGIERCL</sequence>
<name>A0A0S0N515_9CAUD</name>
<evidence type="ECO:0000313" key="3">
    <source>
        <dbReference type="Proteomes" id="UP000203193"/>
    </source>
</evidence>
<proteinExistence type="predicted"/>
<dbReference type="RefSeq" id="YP_009210616.1">
    <property type="nucleotide sequence ID" value="NC_028931.1"/>
</dbReference>
<dbReference type="KEGG" id="vg:26637055"/>
<gene>
    <name evidence="2" type="ORF">PaMx28_04</name>
</gene>
<protein>
    <submittedName>
        <fullName evidence="2">Uncharacterized protein</fullName>
    </submittedName>
</protein>
<evidence type="ECO:0000256" key="1">
    <source>
        <dbReference type="SAM" id="MobiDB-lite"/>
    </source>
</evidence>
<dbReference type="EMBL" id="JQ067089">
    <property type="protein sequence ID" value="ALH23604.1"/>
    <property type="molecule type" value="Genomic_DNA"/>
</dbReference>
<feature type="non-terminal residue" evidence="2">
    <location>
        <position position="1"/>
    </location>
</feature>
<reference evidence="2 3" key="1">
    <citation type="journal article" date="2012" name="Appl. Environ. Microbiol.">
        <title>High Diversity and Novel Species of Pseudomonas aeruginosa Bacteriophages.</title>
        <authorList>
            <person name="Sepulveda-Robles O."/>
            <person name="Kameyama L."/>
            <person name="Guarneros G."/>
        </authorList>
    </citation>
    <scope>NUCLEOTIDE SEQUENCE [LARGE SCALE GENOMIC DNA]</scope>
</reference>
<dbReference type="OrthoDB" id="34565at10239"/>
<feature type="region of interest" description="Disordered" evidence="1">
    <location>
        <begin position="1"/>
        <end position="23"/>
    </location>
</feature>